<accession>A0A0D0Q8C8</accession>
<dbReference type="EMBL" id="JXZB01000001">
    <property type="protein sequence ID" value="KIQ67383.1"/>
    <property type="molecule type" value="Genomic_DNA"/>
</dbReference>
<dbReference type="Proteomes" id="UP000032066">
    <property type="component" value="Unassembled WGS sequence"/>
</dbReference>
<sequence>MASWFTPPGGEREPEPVDIWLLDDRGGRTRITTGSDWCLTVEEEAPHGDLDLGEWGRIEVRPDRAGTPFARHLGEPVLAVREEHHPLTGRTALELAFPTGAVRCDGWSGDLRVRHLG</sequence>
<comment type="caution">
    <text evidence="1">The sequence shown here is derived from an EMBL/GenBank/DDBJ whole genome shotgun (WGS) entry which is preliminary data.</text>
</comment>
<keyword evidence="2" id="KW-1185">Reference proteome</keyword>
<protein>
    <submittedName>
        <fullName evidence="1">Uncharacterized protein</fullName>
    </submittedName>
</protein>
<gene>
    <name evidence="1" type="ORF">TR51_07135</name>
</gene>
<evidence type="ECO:0000313" key="1">
    <source>
        <dbReference type="EMBL" id="KIQ67383.1"/>
    </source>
</evidence>
<proteinExistence type="predicted"/>
<organism evidence="1 2">
    <name type="scientific">Kitasatospora griseola</name>
    <name type="common">Streptomyces griseolosporeus</name>
    <dbReference type="NCBI Taxonomy" id="2064"/>
    <lineage>
        <taxon>Bacteria</taxon>
        <taxon>Bacillati</taxon>
        <taxon>Actinomycetota</taxon>
        <taxon>Actinomycetes</taxon>
        <taxon>Kitasatosporales</taxon>
        <taxon>Streptomycetaceae</taxon>
        <taxon>Kitasatospora</taxon>
    </lineage>
</organism>
<name>A0A0D0Q8C8_KITGR</name>
<dbReference type="PATRIC" id="fig|2064.6.peg.1560"/>
<dbReference type="AlphaFoldDB" id="A0A0D0Q8C8"/>
<reference evidence="1 2" key="1">
    <citation type="submission" date="2015-02" db="EMBL/GenBank/DDBJ databases">
        <title>Draft genome sequence of Kitasatospora griseola MF730-N6, a bafilomycin, terpentecin and satosporin producer.</title>
        <authorList>
            <person name="Arens J.C."/>
            <person name="Haltli B."/>
            <person name="Kerr R.G."/>
        </authorList>
    </citation>
    <scope>NUCLEOTIDE SEQUENCE [LARGE SCALE GENOMIC DNA]</scope>
    <source>
        <strain evidence="1 2">MF730-N6</strain>
    </source>
</reference>
<evidence type="ECO:0000313" key="2">
    <source>
        <dbReference type="Proteomes" id="UP000032066"/>
    </source>
</evidence>